<reference evidence="2 3" key="1">
    <citation type="journal article" date="2024" name="Plant Biotechnol. J.">
        <title>Dendrobium thyrsiflorum genome and its molecular insights into genes involved in important horticultural traits.</title>
        <authorList>
            <person name="Chen B."/>
            <person name="Wang J.Y."/>
            <person name="Zheng P.J."/>
            <person name="Li K.L."/>
            <person name="Liang Y.M."/>
            <person name="Chen X.F."/>
            <person name="Zhang C."/>
            <person name="Zhao X."/>
            <person name="He X."/>
            <person name="Zhang G.Q."/>
            <person name="Liu Z.J."/>
            <person name="Xu Q."/>
        </authorList>
    </citation>
    <scope>NUCLEOTIDE SEQUENCE [LARGE SCALE GENOMIC DNA]</scope>
    <source>
        <strain evidence="2">GZMU011</strain>
    </source>
</reference>
<evidence type="ECO:0000313" key="2">
    <source>
        <dbReference type="EMBL" id="KAL0912460.1"/>
    </source>
</evidence>
<dbReference type="Proteomes" id="UP001552299">
    <property type="component" value="Unassembled WGS sequence"/>
</dbReference>
<evidence type="ECO:0000256" key="1">
    <source>
        <dbReference type="SAM" id="MobiDB-lite"/>
    </source>
</evidence>
<keyword evidence="3" id="KW-1185">Reference proteome</keyword>
<evidence type="ECO:0000313" key="3">
    <source>
        <dbReference type="Proteomes" id="UP001552299"/>
    </source>
</evidence>
<comment type="caution">
    <text evidence="2">The sequence shown here is derived from an EMBL/GenBank/DDBJ whole genome shotgun (WGS) entry which is preliminary data.</text>
</comment>
<accession>A0ABD0UHZ6</accession>
<dbReference type="EMBL" id="JANQDX010000014">
    <property type="protein sequence ID" value="KAL0912460.1"/>
    <property type="molecule type" value="Genomic_DNA"/>
</dbReference>
<dbReference type="AlphaFoldDB" id="A0ABD0UHZ6"/>
<protein>
    <submittedName>
        <fullName evidence="2">Uncharacterized protein</fullName>
    </submittedName>
</protein>
<name>A0ABD0UHZ6_DENTH</name>
<proteinExistence type="predicted"/>
<gene>
    <name evidence="2" type="ORF">M5K25_018433</name>
</gene>
<feature type="region of interest" description="Disordered" evidence="1">
    <location>
        <begin position="126"/>
        <end position="145"/>
    </location>
</feature>
<organism evidence="2 3">
    <name type="scientific">Dendrobium thyrsiflorum</name>
    <name type="common">Pinecone-like raceme dendrobium</name>
    <name type="synonym">Orchid</name>
    <dbReference type="NCBI Taxonomy" id="117978"/>
    <lineage>
        <taxon>Eukaryota</taxon>
        <taxon>Viridiplantae</taxon>
        <taxon>Streptophyta</taxon>
        <taxon>Embryophyta</taxon>
        <taxon>Tracheophyta</taxon>
        <taxon>Spermatophyta</taxon>
        <taxon>Magnoliopsida</taxon>
        <taxon>Liliopsida</taxon>
        <taxon>Asparagales</taxon>
        <taxon>Orchidaceae</taxon>
        <taxon>Epidendroideae</taxon>
        <taxon>Malaxideae</taxon>
        <taxon>Dendrobiinae</taxon>
        <taxon>Dendrobium</taxon>
    </lineage>
</organism>
<sequence>MLNKCFIIEFRNSPDTSFEKERLLFWAISKKEGIAFDPALNSYVSRCVAGEDFQTEMDNWNFSNRYSASLTGTSAYITTSSLIFLTIIPTDAVQIGLLAALGPAQPAYNDEACCVNPVYLPVRPRRFSGDGTGKEEEGRGSGGGDRRGVFVSDKWFYSGGDLAVRFGEVELRSSRELLEVGEEGGVEARGEIAEVGDQVIDVFAGASDVGIVEPVRRGSQWLQFGIGLGFRRGRIFGIELFLDFGGRI</sequence>
<feature type="compositionally biased region" description="Basic and acidic residues" evidence="1">
    <location>
        <begin position="132"/>
        <end position="145"/>
    </location>
</feature>